<accession>A0A417XZY2</accession>
<dbReference type="Gene3D" id="3.30.950.30">
    <property type="entry name" value="Schlafen, AAA domain"/>
    <property type="match status" value="1"/>
</dbReference>
<dbReference type="InterPro" id="IPR036388">
    <property type="entry name" value="WH-like_DNA-bd_sf"/>
</dbReference>
<sequence>MTPDELAQVIAAGESFTVEFKRGQRSAMSDTDIVDAVICMANGDGGLLLIGVEDDGTITGLEPRHGATTHPHLLQAMILNKTESPLATDVEMVDMTGLPVAAIEVPKAPVPVGSKSGKYLRRSLRADGKPECVAYPLHEMLSVGLTAQGRDYAATPARGARIDHLDPAEFDRFRRMCAAGKGDRALAELSDQEILRSLRLVLPEHDNELTLGAILLFGTSASLERFVPTAEAVFQEFGGTTVTTNETMRLSLFRAAERLFELIEVRNSEQELMVGLHRIGIPRVPEGTVRESIANALVHRDYSEIGPISVQLADDQFRVKSPGGFPAGITLKNFLDDSKPRSAILAEAFKRAGIVDRAGRGIREMYGQLLRAGRGVPDYSASNNSAVIVQIPTSDADLEMVRFVVEYEESNGRTLQLTQLQILHEIKAMGPETTSELVQATHESESVVRANVTRLAEMGLVESRGNGRNRRHHLTASFFRLAQASAYVRLQDTDPIQQDHMILAYVDQFGSITRGKAAELCHLAPGQARVALKRLTDAGELRLVGERRGAHYVRAIAP</sequence>
<comment type="caution">
    <text evidence="2">The sequence shown here is derived from an EMBL/GenBank/DDBJ whole genome shotgun (WGS) entry which is preliminary data.</text>
</comment>
<evidence type="ECO:0000259" key="1">
    <source>
        <dbReference type="Pfam" id="PF04326"/>
    </source>
</evidence>
<protein>
    <submittedName>
        <fullName evidence="2">AAA family ATPase</fullName>
    </submittedName>
</protein>
<dbReference type="InterPro" id="IPR007421">
    <property type="entry name" value="Schlafen_AlbA_2_dom"/>
</dbReference>
<dbReference type="AlphaFoldDB" id="A0A417XZY2"/>
<dbReference type="Gene3D" id="3.30.565.60">
    <property type="match status" value="1"/>
</dbReference>
<dbReference type="EMBL" id="QXGH01000020">
    <property type="protein sequence ID" value="RHW25906.1"/>
    <property type="molecule type" value="Genomic_DNA"/>
</dbReference>
<evidence type="ECO:0000313" key="3">
    <source>
        <dbReference type="Proteomes" id="UP000283644"/>
    </source>
</evidence>
<reference evidence="2 3" key="1">
    <citation type="submission" date="2018-09" db="EMBL/GenBank/DDBJ databases">
        <title>Genome sequencing of Nocardioides immobilis CCTCC AB 2017083 for comparison to Nocardioides silvaticus.</title>
        <authorList>
            <person name="Li C."/>
            <person name="Wang G."/>
        </authorList>
    </citation>
    <scope>NUCLEOTIDE SEQUENCE [LARGE SCALE GENOMIC DNA]</scope>
    <source>
        <strain evidence="2 3">CCTCC AB 2017083</strain>
    </source>
</reference>
<dbReference type="Pfam" id="PF04326">
    <property type="entry name" value="SLFN_AlbA_2"/>
    <property type="match status" value="1"/>
</dbReference>
<evidence type="ECO:0000313" key="2">
    <source>
        <dbReference type="EMBL" id="RHW25906.1"/>
    </source>
</evidence>
<keyword evidence="3" id="KW-1185">Reference proteome</keyword>
<dbReference type="InterPro" id="IPR036390">
    <property type="entry name" value="WH_DNA-bd_sf"/>
</dbReference>
<dbReference type="PANTHER" id="PTHR30595">
    <property type="entry name" value="GLPR-RELATED TRANSCRIPTIONAL REPRESSOR"/>
    <property type="match status" value="1"/>
</dbReference>
<feature type="domain" description="Schlafen AlbA-2" evidence="1">
    <location>
        <begin position="14"/>
        <end position="121"/>
    </location>
</feature>
<dbReference type="Pfam" id="PF13749">
    <property type="entry name" value="HATPase_c_4"/>
    <property type="match status" value="1"/>
</dbReference>
<dbReference type="SUPFAM" id="SSF46785">
    <property type="entry name" value="Winged helix' DNA-binding domain"/>
    <property type="match status" value="1"/>
</dbReference>
<proteinExistence type="predicted"/>
<dbReference type="Proteomes" id="UP000283644">
    <property type="component" value="Unassembled WGS sequence"/>
</dbReference>
<dbReference type="PANTHER" id="PTHR30595:SF6">
    <property type="entry name" value="SCHLAFEN ALBA-2 DOMAIN-CONTAINING PROTEIN"/>
    <property type="match status" value="1"/>
</dbReference>
<dbReference type="OrthoDB" id="9805115at2"/>
<name>A0A417XZY2_9ACTN</name>
<gene>
    <name evidence="2" type="ORF">D0Z08_16320</name>
</gene>
<organism evidence="2 3">
    <name type="scientific">Nocardioides immobilis</name>
    <dbReference type="NCBI Taxonomy" id="2049295"/>
    <lineage>
        <taxon>Bacteria</taxon>
        <taxon>Bacillati</taxon>
        <taxon>Actinomycetota</taxon>
        <taxon>Actinomycetes</taxon>
        <taxon>Propionibacteriales</taxon>
        <taxon>Nocardioidaceae</taxon>
        <taxon>Nocardioides</taxon>
    </lineage>
</organism>
<dbReference type="Gene3D" id="1.10.10.10">
    <property type="entry name" value="Winged helix-like DNA-binding domain superfamily/Winged helix DNA-binding domain"/>
    <property type="match status" value="2"/>
</dbReference>
<dbReference type="InterPro" id="IPR038461">
    <property type="entry name" value="Schlafen_AlbA_2_dom_sf"/>
</dbReference>
<dbReference type="RefSeq" id="WP_118926317.1">
    <property type="nucleotide sequence ID" value="NZ_QXGH01000020.1"/>
</dbReference>
<dbReference type="InterPro" id="IPR038475">
    <property type="entry name" value="RecG_C_sf"/>
</dbReference>